<feature type="short sequence motif" description="Histidine triad motif" evidence="2 3">
    <location>
        <begin position="133"/>
        <end position="137"/>
    </location>
</feature>
<dbReference type="GO" id="GO:0003824">
    <property type="term" value="F:catalytic activity"/>
    <property type="evidence" value="ECO:0007669"/>
    <property type="project" value="InterPro"/>
</dbReference>
<dbReference type="PANTHER" id="PTHR46648">
    <property type="entry name" value="HIT FAMILY PROTEIN 1"/>
    <property type="match status" value="1"/>
</dbReference>
<feature type="domain" description="HIT" evidence="5">
    <location>
        <begin position="43"/>
        <end position="148"/>
    </location>
</feature>
<dbReference type="Proteomes" id="UP000054248">
    <property type="component" value="Unassembled WGS sequence"/>
</dbReference>
<dbReference type="EMBL" id="KN822985">
    <property type="protein sequence ID" value="KIO29248.1"/>
    <property type="molecule type" value="Genomic_DNA"/>
</dbReference>
<dbReference type="OrthoDB" id="672793at2759"/>
<evidence type="ECO:0000256" key="1">
    <source>
        <dbReference type="PIRSR" id="PIRSR601310-1"/>
    </source>
</evidence>
<sequence>MTSHLIESFANRASEWENVGKNSAEDLEVARKASRLNHPDDCAFCNIISRKQRAFLIFEDDHTIAILDILPIRRGHVLVIPKEHISRLSELPEEVAGRLGQTVTKVAGAITRALDNTALNVVCNQEYAQAVPHVHYHIVPAPSESSNKLTSKAQDETPEKGPSYQSMLKAELLLRNELDDEDGQRLADLIRAKL</sequence>
<feature type="region of interest" description="Disordered" evidence="4">
    <location>
        <begin position="142"/>
        <end position="166"/>
    </location>
</feature>
<dbReference type="PRINTS" id="PR00332">
    <property type="entry name" value="HISTRIAD"/>
</dbReference>
<evidence type="ECO:0000256" key="2">
    <source>
        <dbReference type="PIRSR" id="PIRSR601310-3"/>
    </source>
</evidence>
<feature type="active site" description="Tele-AMP-histidine intermediate" evidence="1">
    <location>
        <position position="135"/>
    </location>
</feature>
<evidence type="ECO:0000256" key="3">
    <source>
        <dbReference type="PROSITE-ProRule" id="PRU00464"/>
    </source>
</evidence>
<name>A0A0C3L5Y4_9AGAM</name>
<dbReference type="InterPro" id="IPR011146">
    <property type="entry name" value="HIT-like"/>
</dbReference>
<organism evidence="6 7">
    <name type="scientific">Tulasnella calospora MUT 4182</name>
    <dbReference type="NCBI Taxonomy" id="1051891"/>
    <lineage>
        <taxon>Eukaryota</taxon>
        <taxon>Fungi</taxon>
        <taxon>Dikarya</taxon>
        <taxon>Basidiomycota</taxon>
        <taxon>Agaricomycotina</taxon>
        <taxon>Agaricomycetes</taxon>
        <taxon>Cantharellales</taxon>
        <taxon>Tulasnellaceae</taxon>
        <taxon>Tulasnella</taxon>
    </lineage>
</organism>
<dbReference type="InterPro" id="IPR036265">
    <property type="entry name" value="HIT-like_sf"/>
</dbReference>
<dbReference type="HOGENOM" id="CLU_056776_6_0_1"/>
<dbReference type="Pfam" id="PF01230">
    <property type="entry name" value="HIT"/>
    <property type="match status" value="1"/>
</dbReference>
<reference evidence="7" key="2">
    <citation type="submission" date="2015-01" db="EMBL/GenBank/DDBJ databases">
        <title>Evolutionary Origins and Diversification of the Mycorrhizal Mutualists.</title>
        <authorList>
            <consortium name="DOE Joint Genome Institute"/>
            <consortium name="Mycorrhizal Genomics Consortium"/>
            <person name="Kohler A."/>
            <person name="Kuo A."/>
            <person name="Nagy L.G."/>
            <person name="Floudas D."/>
            <person name="Copeland A."/>
            <person name="Barry K.W."/>
            <person name="Cichocki N."/>
            <person name="Veneault-Fourrey C."/>
            <person name="LaButti K."/>
            <person name="Lindquist E.A."/>
            <person name="Lipzen A."/>
            <person name="Lundell T."/>
            <person name="Morin E."/>
            <person name="Murat C."/>
            <person name="Riley R."/>
            <person name="Ohm R."/>
            <person name="Sun H."/>
            <person name="Tunlid A."/>
            <person name="Henrissat B."/>
            <person name="Grigoriev I.V."/>
            <person name="Hibbett D.S."/>
            <person name="Martin F."/>
        </authorList>
    </citation>
    <scope>NUCLEOTIDE SEQUENCE [LARGE SCALE GENOMIC DNA]</scope>
    <source>
        <strain evidence="7">MUT 4182</strain>
    </source>
</reference>
<reference evidence="6 7" key="1">
    <citation type="submission" date="2014-04" db="EMBL/GenBank/DDBJ databases">
        <authorList>
            <consortium name="DOE Joint Genome Institute"/>
            <person name="Kuo A."/>
            <person name="Girlanda M."/>
            <person name="Perotto S."/>
            <person name="Kohler A."/>
            <person name="Nagy L.G."/>
            <person name="Floudas D."/>
            <person name="Copeland A."/>
            <person name="Barry K.W."/>
            <person name="Cichocki N."/>
            <person name="Veneault-Fourrey C."/>
            <person name="LaButti K."/>
            <person name="Lindquist E.A."/>
            <person name="Lipzen A."/>
            <person name="Lundell T."/>
            <person name="Morin E."/>
            <person name="Murat C."/>
            <person name="Sun H."/>
            <person name="Tunlid A."/>
            <person name="Henrissat B."/>
            <person name="Grigoriev I.V."/>
            <person name="Hibbett D.S."/>
            <person name="Martin F."/>
            <person name="Nordberg H.P."/>
            <person name="Cantor M.N."/>
            <person name="Hua S.X."/>
        </authorList>
    </citation>
    <scope>NUCLEOTIDE SEQUENCE [LARGE SCALE GENOMIC DNA]</scope>
    <source>
        <strain evidence="6 7">MUT 4182</strain>
    </source>
</reference>
<dbReference type="Gene3D" id="3.30.428.10">
    <property type="entry name" value="HIT-like"/>
    <property type="match status" value="1"/>
</dbReference>
<proteinExistence type="predicted"/>
<feature type="compositionally biased region" description="Polar residues" evidence="4">
    <location>
        <begin position="143"/>
        <end position="152"/>
    </location>
</feature>
<evidence type="ECO:0000313" key="7">
    <source>
        <dbReference type="Proteomes" id="UP000054248"/>
    </source>
</evidence>
<dbReference type="AlphaFoldDB" id="A0A0C3L5Y4"/>
<keyword evidence="7" id="KW-1185">Reference proteome</keyword>
<dbReference type="PANTHER" id="PTHR46648:SF1">
    <property type="entry name" value="ADENOSINE 5'-MONOPHOSPHORAMIDASE HNT1"/>
    <property type="match status" value="1"/>
</dbReference>
<dbReference type="SUPFAM" id="SSF54197">
    <property type="entry name" value="HIT-like"/>
    <property type="match status" value="1"/>
</dbReference>
<evidence type="ECO:0000256" key="4">
    <source>
        <dbReference type="SAM" id="MobiDB-lite"/>
    </source>
</evidence>
<dbReference type="GO" id="GO:0009117">
    <property type="term" value="P:nucleotide metabolic process"/>
    <property type="evidence" value="ECO:0007669"/>
    <property type="project" value="TreeGrafter"/>
</dbReference>
<evidence type="ECO:0000313" key="6">
    <source>
        <dbReference type="EMBL" id="KIO29248.1"/>
    </source>
</evidence>
<dbReference type="InterPro" id="IPR001310">
    <property type="entry name" value="Histidine_triad_HIT"/>
</dbReference>
<evidence type="ECO:0000259" key="5">
    <source>
        <dbReference type="PROSITE" id="PS51084"/>
    </source>
</evidence>
<accession>A0A0C3L5Y4</accession>
<dbReference type="PROSITE" id="PS51084">
    <property type="entry name" value="HIT_2"/>
    <property type="match status" value="1"/>
</dbReference>
<dbReference type="STRING" id="1051891.A0A0C3L5Y4"/>
<gene>
    <name evidence="6" type="ORF">M407DRAFT_242700</name>
</gene>
<protein>
    <recommendedName>
        <fullName evidence="5">HIT domain-containing protein</fullName>
    </recommendedName>
</protein>